<proteinExistence type="predicted"/>
<evidence type="ECO:0000256" key="1">
    <source>
        <dbReference type="SAM" id="MobiDB-lite"/>
    </source>
</evidence>
<dbReference type="AlphaFoldDB" id="A0AAD3E040"/>
<accession>A0AAD3E040</accession>
<feature type="compositionally biased region" description="Low complexity" evidence="1">
    <location>
        <begin position="180"/>
        <end position="244"/>
    </location>
</feature>
<feature type="compositionally biased region" description="Basic and acidic residues" evidence="1">
    <location>
        <begin position="143"/>
        <end position="152"/>
    </location>
</feature>
<sequence length="397" mass="41275">MEAGDLAIAYRLGKRPASPTSGVSDGKPVKRTKDTSGDPPLQHQPQQPLAHGAYSRAKRPFSDDAMHGAPPTKGSEGVNGASGRVQEAQHQHVLQASDVENSLASMSAALRWRSPVKPHKLPRLHGPDQLPGRPTAVRGIVDVGRDAAKADADVGDDDDASPQRGNRKQHSKAQEKHQQQQEARTTQQQQPQQQRGQHEGAALGGPSAAAAIPQQQPQPQQQEWGRLFSALSLGGRGGRSSQRSDPVWGAASSNRTAAGSSAPACGRAGIMMPGPELQPKTGGSPPAQAPGGSGCCFRAAAPLQQQQQPCTGPPDAHPALSVSVDRPHPAVVCSAACSEAMDASPAKRAVGVCAQEEVEVQKAPEGRRVTRSSGGGGGFFAQEYSRVLGIMAGKGHA</sequence>
<comment type="caution">
    <text evidence="2">The sequence shown here is derived from an EMBL/GenBank/DDBJ whole genome shotgun (WGS) entry which is preliminary data.</text>
</comment>
<dbReference type="EMBL" id="BMAR01000037">
    <property type="protein sequence ID" value="GFR50402.1"/>
    <property type="molecule type" value="Genomic_DNA"/>
</dbReference>
<organism evidence="2 3">
    <name type="scientific">Astrephomene gubernaculifera</name>
    <dbReference type="NCBI Taxonomy" id="47775"/>
    <lineage>
        <taxon>Eukaryota</taxon>
        <taxon>Viridiplantae</taxon>
        <taxon>Chlorophyta</taxon>
        <taxon>core chlorophytes</taxon>
        <taxon>Chlorophyceae</taxon>
        <taxon>CS clade</taxon>
        <taxon>Chlamydomonadales</taxon>
        <taxon>Astrephomenaceae</taxon>
        <taxon>Astrephomene</taxon>
    </lineage>
</organism>
<dbReference type="Proteomes" id="UP001054857">
    <property type="component" value="Unassembled WGS sequence"/>
</dbReference>
<reference evidence="2 3" key="1">
    <citation type="journal article" date="2021" name="Sci. Rep.">
        <title>Genome sequencing of the multicellular alga Astrephomene provides insights into convergent evolution of germ-soma differentiation.</title>
        <authorList>
            <person name="Yamashita S."/>
            <person name="Yamamoto K."/>
            <person name="Matsuzaki R."/>
            <person name="Suzuki S."/>
            <person name="Yamaguchi H."/>
            <person name="Hirooka S."/>
            <person name="Minakuchi Y."/>
            <person name="Miyagishima S."/>
            <person name="Kawachi M."/>
            <person name="Toyoda A."/>
            <person name="Nozaki H."/>
        </authorList>
    </citation>
    <scope>NUCLEOTIDE SEQUENCE [LARGE SCALE GENOMIC DNA]</scope>
    <source>
        <strain evidence="2 3">NIES-4017</strain>
    </source>
</reference>
<feature type="region of interest" description="Disordered" evidence="1">
    <location>
        <begin position="1"/>
        <end position="89"/>
    </location>
</feature>
<evidence type="ECO:0000313" key="3">
    <source>
        <dbReference type="Proteomes" id="UP001054857"/>
    </source>
</evidence>
<feature type="region of interest" description="Disordered" evidence="1">
    <location>
        <begin position="110"/>
        <end position="293"/>
    </location>
</feature>
<feature type="compositionally biased region" description="Basic residues" evidence="1">
    <location>
        <begin position="114"/>
        <end position="123"/>
    </location>
</feature>
<evidence type="ECO:0000313" key="2">
    <source>
        <dbReference type="EMBL" id="GFR50402.1"/>
    </source>
</evidence>
<name>A0AAD3E040_9CHLO</name>
<gene>
    <name evidence="2" type="ORF">Agub_g12619</name>
</gene>
<feature type="compositionally biased region" description="Low complexity" evidence="1">
    <location>
        <begin position="39"/>
        <end position="49"/>
    </location>
</feature>
<keyword evidence="3" id="KW-1185">Reference proteome</keyword>
<protein>
    <submittedName>
        <fullName evidence="2">Uncharacterized protein</fullName>
    </submittedName>
</protein>
<feature type="compositionally biased region" description="Basic and acidic residues" evidence="1">
    <location>
        <begin position="27"/>
        <end position="36"/>
    </location>
</feature>